<protein>
    <submittedName>
        <fullName evidence="1">Uncharacterized protein</fullName>
    </submittedName>
</protein>
<name>A0ACC3D0L8_9PEZI</name>
<proteinExistence type="predicted"/>
<feature type="non-terminal residue" evidence="1">
    <location>
        <position position="54"/>
    </location>
</feature>
<evidence type="ECO:0000313" key="1">
    <source>
        <dbReference type="EMBL" id="KAK3060078.1"/>
    </source>
</evidence>
<accession>A0ACC3D0L8</accession>
<gene>
    <name evidence="1" type="ORF">LTS18_009406</name>
</gene>
<organism evidence="1 2">
    <name type="scientific">Coniosporium uncinatum</name>
    <dbReference type="NCBI Taxonomy" id="93489"/>
    <lineage>
        <taxon>Eukaryota</taxon>
        <taxon>Fungi</taxon>
        <taxon>Dikarya</taxon>
        <taxon>Ascomycota</taxon>
        <taxon>Pezizomycotina</taxon>
        <taxon>Dothideomycetes</taxon>
        <taxon>Dothideomycetes incertae sedis</taxon>
        <taxon>Coniosporium</taxon>
    </lineage>
</organism>
<keyword evidence="2" id="KW-1185">Reference proteome</keyword>
<reference evidence="1" key="1">
    <citation type="submission" date="2024-09" db="EMBL/GenBank/DDBJ databases">
        <title>Black Yeasts Isolated from many extreme environments.</title>
        <authorList>
            <person name="Coleine C."/>
            <person name="Stajich J.E."/>
            <person name="Selbmann L."/>
        </authorList>
    </citation>
    <scope>NUCLEOTIDE SEQUENCE</scope>
    <source>
        <strain evidence="1">CCFEE 5737</strain>
    </source>
</reference>
<comment type="caution">
    <text evidence="1">The sequence shown here is derived from an EMBL/GenBank/DDBJ whole genome shotgun (WGS) entry which is preliminary data.</text>
</comment>
<dbReference type="Proteomes" id="UP001186974">
    <property type="component" value="Unassembled WGS sequence"/>
</dbReference>
<evidence type="ECO:0000313" key="2">
    <source>
        <dbReference type="Proteomes" id="UP001186974"/>
    </source>
</evidence>
<dbReference type="EMBL" id="JAWDJW010008875">
    <property type="protein sequence ID" value="KAK3060078.1"/>
    <property type="molecule type" value="Genomic_DNA"/>
</dbReference>
<sequence>MSSEDASFQGPAPTRRFLRPGMRQATMILPKTGERVKRNFTLRDPFRQNGNVDD</sequence>